<sequence length="548" mass="54688">MCGSGRGRDREGAQGVVSQHDGLGQWFAQLLHVVHESSQRHHYQQMTDSTSDHYVPGGTNWNGYSLESLVGMVASNASPPQLEGLANRWRTNGSNITQTSEDLQSSLTTLMQYWNGSAADQASITVARNADWLSNLGETTTQMAEPIEDSAGALRSAQSTMPGVPHNNWLASAGGGAAAGFMVAGPFGAAAGAVLGGIASVFGFGNKKKEMKKKAVQTMTRFEQAAMGIDGSTPKYSGPADGVTPGDAGTWGHDPSIPGNGGTPTAPGGGMSDGTQHNGGTPISQIPGYPGYPGDTTTPSFVDSPPGRWTGITGGLNPGGLGPGGLGPGGLGPGGLGPGGVGPGGLGPGGLGPGGLGPGGMPIGPGGLGPGRTGAGSRGPGGRGGMGGMGPGGMRGGAGGDLERWGSKYGRGMGPGAFPRGLGGTSDQERLSRYTNGLSAAEEEERLAKYRASGALGAEEEGRMGRYGSGAGSALGAAERERMNGRFGRGAGGMLGAEAEGRGGMGGGYGAGGAGSRKEEDGEHRRKFPYEEDPFLGDLKAAPPVIGL</sequence>
<proteinExistence type="inferred from homology"/>
<evidence type="ECO:0000256" key="3">
    <source>
        <dbReference type="SAM" id="Phobius"/>
    </source>
</evidence>
<evidence type="ECO:0000313" key="5">
    <source>
        <dbReference type="EMBL" id="TDP93847.1"/>
    </source>
</evidence>
<feature type="transmembrane region" description="Helical" evidence="3">
    <location>
        <begin position="181"/>
        <end position="204"/>
    </location>
</feature>
<feature type="compositionally biased region" description="Gly residues" evidence="2">
    <location>
        <begin position="502"/>
        <end position="515"/>
    </location>
</feature>
<dbReference type="Proteomes" id="UP000295444">
    <property type="component" value="Unassembled WGS sequence"/>
</dbReference>
<keyword evidence="6" id="KW-1185">Reference proteome</keyword>
<dbReference type="Pfam" id="PF00823">
    <property type="entry name" value="PPE"/>
    <property type="match status" value="1"/>
</dbReference>
<feature type="compositionally biased region" description="Basic and acidic residues" evidence="2">
    <location>
        <begin position="516"/>
        <end position="530"/>
    </location>
</feature>
<feature type="compositionally biased region" description="Polar residues" evidence="2">
    <location>
        <begin position="273"/>
        <end position="284"/>
    </location>
</feature>
<feature type="compositionally biased region" description="Gly residues" evidence="2">
    <location>
        <begin position="259"/>
        <end position="272"/>
    </location>
</feature>
<feature type="region of interest" description="Disordered" evidence="2">
    <location>
        <begin position="230"/>
        <end position="387"/>
    </location>
</feature>
<dbReference type="OrthoDB" id="3676134at2"/>
<feature type="compositionally biased region" description="Gly residues" evidence="2">
    <location>
        <begin position="312"/>
        <end position="387"/>
    </location>
</feature>
<evidence type="ECO:0000256" key="1">
    <source>
        <dbReference type="ARBA" id="ARBA00010652"/>
    </source>
</evidence>
<feature type="domain" description="PPE" evidence="4">
    <location>
        <begin position="85"/>
        <end position="164"/>
    </location>
</feature>
<keyword evidence="3" id="KW-0812">Transmembrane</keyword>
<organism evidence="5 6">
    <name type="scientific">Labedaea rhizosphaerae</name>
    <dbReference type="NCBI Taxonomy" id="598644"/>
    <lineage>
        <taxon>Bacteria</taxon>
        <taxon>Bacillati</taxon>
        <taxon>Actinomycetota</taxon>
        <taxon>Actinomycetes</taxon>
        <taxon>Pseudonocardiales</taxon>
        <taxon>Pseudonocardiaceae</taxon>
        <taxon>Labedaea</taxon>
    </lineage>
</organism>
<accession>A0A4R6S440</accession>
<dbReference type="Gene3D" id="1.20.1260.20">
    <property type="entry name" value="PPE superfamily"/>
    <property type="match status" value="1"/>
</dbReference>
<dbReference type="InterPro" id="IPR038332">
    <property type="entry name" value="PPE_sf"/>
</dbReference>
<comment type="caution">
    <text evidence="5">The sequence shown here is derived from an EMBL/GenBank/DDBJ whole genome shotgun (WGS) entry which is preliminary data.</text>
</comment>
<feature type="region of interest" description="Disordered" evidence="2">
    <location>
        <begin position="496"/>
        <end position="548"/>
    </location>
</feature>
<name>A0A4R6S440_LABRH</name>
<evidence type="ECO:0000313" key="6">
    <source>
        <dbReference type="Proteomes" id="UP000295444"/>
    </source>
</evidence>
<gene>
    <name evidence="5" type="ORF">EV186_106241</name>
</gene>
<keyword evidence="3" id="KW-1133">Transmembrane helix</keyword>
<evidence type="ECO:0000256" key="2">
    <source>
        <dbReference type="SAM" id="MobiDB-lite"/>
    </source>
</evidence>
<evidence type="ECO:0000259" key="4">
    <source>
        <dbReference type="Pfam" id="PF00823"/>
    </source>
</evidence>
<protein>
    <submittedName>
        <fullName evidence="5">PPE-repeat protein</fullName>
    </submittedName>
</protein>
<dbReference type="EMBL" id="SNXZ01000006">
    <property type="protein sequence ID" value="TDP93847.1"/>
    <property type="molecule type" value="Genomic_DNA"/>
</dbReference>
<comment type="similarity">
    <text evidence="1">Belongs to the mycobacterial PPE family.</text>
</comment>
<reference evidence="5 6" key="1">
    <citation type="submission" date="2019-03" db="EMBL/GenBank/DDBJ databases">
        <title>Genomic Encyclopedia of Type Strains, Phase IV (KMG-IV): sequencing the most valuable type-strain genomes for metagenomic binning, comparative biology and taxonomic classification.</title>
        <authorList>
            <person name="Goeker M."/>
        </authorList>
    </citation>
    <scope>NUCLEOTIDE SEQUENCE [LARGE SCALE GENOMIC DNA]</scope>
    <source>
        <strain evidence="5 6">DSM 45361</strain>
    </source>
</reference>
<dbReference type="InterPro" id="IPR000030">
    <property type="entry name" value="PPE_dom"/>
</dbReference>
<dbReference type="SUPFAM" id="SSF140459">
    <property type="entry name" value="PE/PPE dimer-like"/>
    <property type="match status" value="1"/>
</dbReference>
<dbReference type="AlphaFoldDB" id="A0A4R6S440"/>
<keyword evidence="3" id="KW-0472">Membrane</keyword>